<evidence type="ECO:0000256" key="6">
    <source>
        <dbReference type="ARBA" id="ARBA00023065"/>
    </source>
</evidence>
<dbReference type="PROSITE" id="PS51013">
    <property type="entry name" value="PANNEXIN"/>
    <property type="match status" value="1"/>
</dbReference>
<protein>
    <recommendedName>
        <fullName evidence="9">Innexin</fullName>
    </recommendedName>
</protein>
<evidence type="ECO:0000256" key="2">
    <source>
        <dbReference type="ARBA" id="ARBA00022448"/>
    </source>
</evidence>
<feature type="transmembrane region" description="Helical" evidence="9">
    <location>
        <begin position="116"/>
        <end position="137"/>
    </location>
</feature>
<dbReference type="PRINTS" id="PR01262">
    <property type="entry name" value="INNEXIN"/>
</dbReference>
<evidence type="ECO:0000256" key="3">
    <source>
        <dbReference type="ARBA" id="ARBA00022475"/>
    </source>
</evidence>
<evidence type="ECO:0000256" key="4">
    <source>
        <dbReference type="ARBA" id="ARBA00022692"/>
    </source>
</evidence>
<dbReference type="Pfam" id="PF00876">
    <property type="entry name" value="Innexin"/>
    <property type="match status" value="1"/>
</dbReference>
<dbReference type="InterPro" id="IPR000990">
    <property type="entry name" value="Innexin"/>
</dbReference>
<keyword evidence="5 9" id="KW-1133">Transmembrane helix</keyword>
<dbReference type="GO" id="GO:0034220">
    <property type="term" value="P:monoatomic ion transmembrane transport"/>
    <property type="evidence" value="ECO:0007669"/>
    <property type="project" value="UniProtKB-KW"/>
</dbReference>
<keyword evidence="2 9" id="KW-0813">Transport</keyword>
<comment type="similarity">
    <text evidence="9">Belongs to the pannexin family.</text>
</comment>
<evidence type="ECO:0000256" key="1">
    <source>
        <dbReference type="ARBA" id="ARBA00004651"/>
    </source>
</evidence>
<evidence type="ECO:0000256" key="5">
    <source>
        <dbReference type="ARBA" id="ARBA00022989"/>
    </source>
</evidence>
<dbReference type="GO" id="GO:0005921">
    <property type="term" value="C:gap junction"/>
    <property type="evidence" value="ECO:0007669"/>
    <property type="project" value="UniProtKB-UniRule"/>
</dbReference>
<keyword evidence="7 9" id="KW-0472">Membrane</keyword>
<reference evidence="10" key="1">
    <citation type="submission" date="2021-02" db="EMBL/GenBank/DDBJ databases">
        <authorList>
            <person name="Nowell W R."/>
        </authorList>
    </citation>
    <scope>NUCLEOTIDE SEQUENCE</scope>
</reference>
<feature type="transmembrane region" description="Helical" evidence="9">
    <location>
        <begin position="196"/>
        <end position="222"/>
    </location>
</feature>
<comment type="caution">
    <text evidence="10">The sequence shown here is derived from an EMBL/GenBank/DDBJ whole genome shotgun (WGS) entry which is preliminary data.</text>
</comment>
<proteinExistence type="inferred from homology"/>
<dbReference type="OrthoDB" id="5867527at2759"/>
<name>A0A813XAW9_ADIRI</name>
<comment type="function">
    <text evidence="9">Structural component of the gap junctions.</text>
</comment>
<dbReference type="PANTHER" id="PTHR11893">
    <property type="entry name" value="INNEXIN"/>
    <property type="match status" value="1"/>
</dbReference>
<sequence length="397" mass="47545">MKHSMTRYFKRSHLRFDVYTTLRHYCGFARNDDDFVDRLSRYYSVLIFTVFVIIVSSVQFVGKPISCFTPASFTDAHITYADFVCWISDTYYISIDAELPDPDDLAAREGTNAVRFYQYVPFILLLQAFGFFLPGFLWRSGSFRLGICLQKHLDQLEISRRSLTEHPGYRRQLIRNVATRLDQYFRMRSRSLIPKLTFLYLLIKIFYILNILIQFSCLHYLMNFDFTFESLFQRLIIYTSTVRPTSLQFPTNVLCDFIVRFLGKNKHRHTVQCVLPINVFNEKIFLFAYIWLIFLLVCTSYNLVIQWICFIVFYRRVKDTRGRRLRRVSSKHYLDEIFEENQIVHRSDYQPITKNFSQRYLRCDGVVIMRLFDMNVDLVTMNDLMNDLWELYKVDPV</sequence>
<comment type="subcellular location">
    <subcellularLocation>
        <location evidence="1 9">Cell membrane</location>
        <topology evidence="1 9">Multi-pass membrane protein</topology>
    </subcellularLocation>
</comment>
<keyword evidence="8 9" id="KW-0407">Ion channel</keyword>
<organism evidence="10 11">
    <name type="scientific">Adineta ricciae</name>
    <name type="common">Rotifer</name>
    <dbReference type="NCBI Taxonomy" id="249248"/>
    <lineage>
        <taxon>Eukaryota</taxon>
        <taxon>Metazoa</taxon>
        <taxon>Spiralia</taxon>
        <taxon>Gnathifera</taxon>
        <taxon>Rotifera</taxon>
        <taxon>Eurotatoria</taxon>
        <taxon>Bdelloidea</taxon>
        <taxon>Adinetida</taxon>
        <taxon>Adinetidae</taxon>
        <taxon>Adineta</taxon>
    </lineage>
</organism>
<feature type="transmembrane region" description="Helical" evidence="9">
    <location>
        <begin position="42"/>
        <end position="62"/>
    </location>
</feature>
<evidence type="ECO:0000313" key="10">
    <source>
        <dbReference type="EMBL" id="CAF0862229.1"/>
    </source>
</evidence>
<evidence type="ECO:0000313" key="11">
    <source>
        <dbReference type="Proteomes" id="UP000663852"/>
    </source>
</evidence>
<dbReference type="PANTHER" id="PTHR11893:SF36">
    <property type="entry name" value="INNEXIN-5"/>
    <property type="match status" value="1"/>
</dbReference>
<keyword evidence="6 9" id="KW-0406">Ion transport</keyword>
<keyword evidence="4 9" id="KW-0812">Transmembrane</keyword>
<accession>A0A813XAW9</accession>
<dbReference type="GO" id="GO:0005886">
    <property type="term" value="C:plasma membrane"/>
    <property type="evidence" value="ECO:0007669"/>
    <property type="project" value="UniProtKB-SubCell"/>
</dbReference>
<dbReference type="AlphaFoldDB" id="A0A813XAW9"/>
<dbReference type="EMBL" id="CAJNOJ010000024">
    <property type="protein sequence ID" value="CAF0862229.1"/>
    <property type="molecule type" value="Genomic_DNA"/>
</dbReference>
<evidence type="ECO:0000256" key="7">
    <source>
        <dbReference type="ARBA" id="ARBA00023136"/>
    </source>
</evidence>
<evidence type="ECO:0000256" key="9">
    <source>
        <dbReference type="RuleBase" id="RU010713"/>
    </source>
</evidence>
<dbReference type="Proteomes" id="UP000663852">
    <property type="component" value="Unassembled WGS sequence"/>
</dbReference>
<keyword evidence="3" id="KW-1003">Cell membrane</keyword>
<evidence type="ECO:0000256" key="8">
    <source>
        <dbReference type="ARBA" id="ARBA00023303"/>
    </source>
</evidence>
<gene>
    <name evidence="9" type="primary">inx</name>
    <name evidence="10" type="ORF">EDS130_LOCUS7870</name>
</gene>
<feature type="transmembrane region" description="Helical" evidence="9">
    <location>
        <begin position="284"/>
        <end position="314"/>
    </location>
</feature>